<evidence type="ECO:0000256" key="1">
    <source>
        <dbReference type="SAM" id="MobiDB-lite"/>
    </source>
</evidence>
<accession>A0A8K1D8U6</accession>
<keyword evidence="3" id="KW-1185">Reference proteome</keyword>
<proteinExistence type="predicted"/>
<sequence length="577" mass="63475">VLDDLVAMVATLGELVATVTVPWNMWPLLYPEALHTALMEFIWHLWDALEQGSVTSQAAAALMNTPAATWDDVRAAASAWQDSRVLVWKSSIWLANEAINLLDTWEDRDTTKATAQAGDLQDKIVTWRRVKTILVAATQQPLMAPVMEVLVSFLMVQKSRVLVATMRRQQAKAARALLQRLVDVCYRASLFLCTLQQQLEDIELALKEKEVSADVPQDLVAAVVKVEWLWEGSTHLAMDHLMGTLGDIHNLLSSPCGGSGVPVLDDLVAMVATLGELVATVTVPWNMWPLLYPEALHTALMEFIWHLWDALEQGSVTSQAAAALMNTPAATWDDVRAAASAWQDSRVLVWKSSIWLANEAINLLDTWEDRDTTKATAQAGDLQDKIVTWRRVKTILVAATQQPLMAPVMEVLVSFLMVQKSRVLVATMRRQQAKAARALLQRLVDVCYRASLFLCTLQQQLEDIELALKEKEVSADVPQDLVAAVVKVEWLWEGSTHLAMDHLMGTLGDIHNLLSSPCGGSGVPVSPGSPVIYGGPGGHSVATRWPSGAKKPWRTSRGPAKNSAQRHCVAKHVMAAQ</sequence>
<dbReference type="Proteomes" id="UP000796761">
    <property type="component" value="Unassembled WGS sequence"/>
</dbReference>
<protein>
    <submittedName>
        <fullName evidence="2">Uncharacterized protein</fullName>
    </submittedName>
</protein>
<feature type="region of interest" description="Disordered" evidence="1">
    <location>
        <begin position="544"/>
        <end position="566"/>
    </location>
</feature>
<evidence type="ECO:0000313" key="3">
    <source>
        <dbReference type="Proteomes" id="UP000796761"/>
    </source>
</evidence>
<evidence type="ECO:0000313" key="2">
    <source>
        <dbReference type="EMBL" id="TRZ08070.1"/>
    </source>
</evidence>
<dbReference type="AlphaFoldDB" id="A0A8K1D8U6"/>
<comment type="caution">
    <text evidence="2">The sequence shown here is derived from an EMBL/GenBank/DDBJ whole genome shotgun (WGS) entry which is preliminary data.</text>
</comment>
<reference evidence="2" key="1">
    <citation type="submission" date="2019-04" db="EMBL/GenBank/DDBJ databases">
        <title>Genome assembly of Zosterops borbonicus 15179.</title>
        <authorList>
            <person name="Leroy T."/>
            <person name="Anselmetti Y."/>
            <person name="Tilak M.-K."/>
            <person name="Nabholz B."/>
        </authorList>
    </citation>
    <scope>NUCLEOTIDE SEQUENCE</scope>
    <source>
        <strain evidence="2">HGM_15179</strain>
        <tissue evidence="2">Muscle</tissue>
    </source>
</reference>
<name>A0A8K1D8U6_9PASS</name>
<organism evidence="2 3">
    <name type="scientific">Zosterops borbonicus</name>
    <dbReference type="NCBI Taxonomy" id="364589"/>
    <lineage>
        <taxon>Eukaryota</taxon>
        <taxon>Metazoa</taxon>
        <taxon>Chordata</taxon>
        <taxon>Craniata</taxon>
        <taxon>Vertebrata</taxon>
        <taxon>Euteleostomi</taxon>
        <taxon>Archelosauria</taxon>
        <taxon>Archosauria</taxon>
        <taxon>Dinosauria</taxon>
        <taxon>Saurischia</taxon>
        <taxon>Theropoda</taxon>
        <taxon>Coelurosauria</taxon>
        <taxon>Aves</taxon>
        <taxon>Neognathae</taxon>
        <taxon>Neoaves</taxon>
        <taxon>Telluraves</taxon>
        <taxon>Australaves</taxon>
        <taxon>Passeriformes</taxon>
        <taxon>Sylvioidea</taxon>
        <taxon>Zosteropidae</taxon>
        <taxon>Zosterops</taxon>
    </lineage>
</organism>
<gene>
    <name evidence="2" type="ORF">HGM15179_019035</name>
</gene>
<feature type="non-terminal residue" evidence="2">
    <location>
        <position position="1"/>
    </location>
</feature>
<dbReference type="EMBL" id="SWJQ01001499">
    <property type="protein sequence ID" value="TRZ08070.1"/>
    <property type="molecule type" value="Genomic_DNA"/>
</dbReference>